<dbReference type="FunFam" id="3.10.410.10:FF:000001">
    <property type="entry name" value="Putative formate--tetrahydrofolate ligase"/>
    <property type="match status" value="1"/>
</dbReference>
<dbReference type="InterPro" id="IPR020628">
    <property type="entry name" value="Formate_THF_ligase_CS"/>
</dbReference>
<evidence type="ECO:0000256" key="5">
    <source>
        <dbReference type="ARBA" id="ARBA00022840"/>
    </source>
</evidence>
<dbReference type="PROSITE" id="PS00722">
    <property type="entry name" value="FTHFS_2"/>
    <property type="match status" value="1"/>
</dbReference>
<evidence type="ECO:0000256" key="7">
    <source>
        <dbReference type="ARBA" id="ARBA00061363"/>
    </source>
</evidence>
<dbReference type="EC" id="6.3.4.3" evidence="8"/>
<dbReference type="GO" id="GO:0005524">
    <property type="term" value="F:ATP binding"/>
    <property type="evidence" value="ECO:0007669"/>
    <property type="project" value="UniProtKB-UniRule"/>
</dbReference>
<keyword evidence="2 8" id="KW-0554">One-carbon metabolism</keyword>
<dbReference type="SUPFAM" id="SSF52540">
    <property type="entry name" value="P-loop containing nucleoside triphosphate hydrolases"/>
    <property type="match status" value="1"/>
</dbReference>
<evidence type="ECO:0000256" key="1">
    <source>
        <dbReference type="ARBA" id="ARBA00004777"/>
    </source>
</evidence>
<dbReference type="Gene3D" id="3.10.410.10">
    <property type="entry name" value="Formyltetrahydrofolate synthetase, domain 3"/>
    <property type="match status" value="1"/>
</dbReference>
<dbReference type="CDD" id="cd00477">
    <property type="entry name" value="FTHFS"/>
    <property type="match status" value="1"/>
</dbReference>
<dbReference type="Proteomes" id="UP000662904">
    <property type="component" value="Chromosome"/>
</dbReference>
<name>A0A8A0RI39_9FIRM</name>
<dbReference type="NCBIfam" id="NF010030">
    <property type="entry name" value="PRK13505.1"/>
    <property type="match status" value="1"/>
</dbReference>
<feature type="binding site" evidence="8">
    <location>
        <begin position="67"/>
        <end position="74"/>
    </location>
    <ligand>
        <name>ATP</name>
        <dbReference type="ChEBI" id="CHEBI:30616"/>
    </ligand>
</feature>
<dbReference type="Pfam" id="PF01268">
    <property type="entry name" value="FTHFS"/>
    <property type="match status" value="1"/>
</dbReference>
<evidence type="ECO:0000256" key="6">
    <source>
        <dbReference type="ARBA" id="ARBA00049033"/>
    </source>
</evidence>
<evidence type="ECO:0000256" key="3">
    <source>
        <dbReference type="ARBA" id="ARBA00022598"/>
    </source>
</evidence>
<sequence>MTVKSDIEIAQEAELQPIVSIAGKLGLGEDDIDHYGKYKAKVDYNLLKKYRDKPDGKLILVTAINPTPAGEGKTTTTIGLGDALTRLGKKTMIALREPSLGPVFGIKGGAAGGGYAQVVPMEDINLHFTGDIHAVGAANNLLAAMLDNHIYQGNELNIDTRRITWRRCLDMNDRQLRNIVNGLGGRTNGVPREDGFDITVASEIMAIFCLAGDLMDLKQRLSRVIVAYTRDGKPVTAGDLKAQGALAALLKEALKPNLVQTLEHTPAFIHGGPFANIAHGCNSVVATKLALKLADYVVTEAGFGADLGAEKFIDIKCRMAGLNPRAVVIVASVRALKHHGGTPKAELGKENIENLKKGIPNLLKHIENITQKFGLPAVVAINRFPTDTERELEIIEQECRRAGANVALSEVWAKGGKGGENLARQVLKLTQQENSFRFAYDVRTGIVEKIETIAREIYGAEGVDFTSTALKEINMIEELGYREVPVCMAKTQYSLSDDPTKLGRPENFRITVRNVRISAGAGFVVALTGDIMTMPGLPKRPAAEMIDVDESGRISGLF</sequence>
<keyword evidence="4 8" id="KW-0547">Nucleotide-binding</keyword>
<comment type="catalytic activity">
    <reaction evidence="6 8">
        <text>(6S)-5,6,7,8-tetrahydrofolate + formate + ATP = (6R)-10-formyltetrahydrofolate + ADP + phosphate</text>
        <dbReference type="Rhea" id="RHEA:20221"/>
        <dbReference type="ChEBI" id="CHEBI:15740"/>
        <dbReference type="ChEBI" id="CHEBI:30616"/>
        <dbReference type="ChEBI" id="CHEBI:43474"/>
        <dbReference type="ChEBI" id="CHEBI:57453"/>
        <dbReference type="ChEBI" id="CHEBI:195366"/>
        <dbReference type="ChEBI" id="CHEBI:456216"/>
        <dbReference type="EC" id="6.3.4.3"/>
    </reaction>
</comment>
<dbReference type="AlphaFoldDB" id="A0A8A0RI39"/>
<dbReference type="GO" id="GO:0004329">
    <property type="term" value="F:formate-tetrahydrofolate ligase activity"/>
    <property type="evidence" value="ECO:0007669"/>
    <property type="project" value="UniProtKB-UniRule"/>
</dbReference>
<evidence type="ECO:0000256" key="2">
    <source>
        <dbReference type="ARBA" id="ARBA00022563"/>
    </source>
</evidence>
<dbReference type="HAMAP" id="MF_01543">
    <property type="entry name" value="FTHFS"/>
    <property type="match status" value="1"/>
</dbReference>
<dbReference type="InterPro" id="IPR000559">
    <property type="entry name" value="Formate_THF_ligase"/>
</dbReference>
<dbReference type="RefSeq" id="WP_206708364.1">
    <property type="nucleotide sequence ID" value="NZ_CP059066.1"/>
</dbReference>
<evidence type="ECO:0000256" key="4">
    <source>
        <dbReference type="ARBA" id="ARBA00022741"/>
    </source>
</evidence>
<accession>A0A8A0RI39</accession>
<dbReference type="KEGG" id="kme:H0A61_00451"/>
<comment type="similarity">
    <text evidence="7 8">Belongs to the formate--tetrahydrofolate ligase family.</text>
</comment>
<protein>
    <recommendedName>
        <fullName evidence="8">Formate--tetrahydrofolate ligase</fullName>
        <ecNumber evidence="8">6.3.4.3</ecNumber>
    </recommendedName>
    <alternativeName>
        <fullName evidence="8">Formyltetrahydrofolate synthetase</fullName>
        <shortName evidence="8">FHS</shortName>
        <shortName evidence="8">FTHFS</shortName>
    </alternativeName>
</protein>
<dbReference type="GO" id="GO:0035999">
    <property type="term" value="P:tetrahydrofolate interconversion"/>
    <property type="evidence" value="ECO:0007669"/>
    <property type="project" value="UniProtKB-UniRule"/>
</dbReference>
<dbReference type="PROSITE" id="PS00721">
    <property type="entry name" value="FTHFS_1"/>
    <property type="match status" value="1"/>
</dbReference>
<keyword evidence="10" id="KW-1185">Reference proteome</keyword>
<evidence type="ECO:0000313" key="9">
    <source>
        <dbReference type="EMBL" id="QSQ08131.1"/>
    </source>
</evidence>
<comment type="pathway">
    <text evidence="1 8">One-carbon metabolism; tetrahydrofolate interconversion.</text>
</comment>
<dbReference type="UniPathway" id="UPA00193"/>
<organism evidence="9 10">
    <name type="scientific">Koleobacter methoxysyntrophicus</name>
    <dbReference type="NCBI Taxonomy" id="2751313"/>
    <lineage>
        <taxon>Bacteria</taxon>
        <taxon>Bacillati</taxon>
        <taxon>Bacillota</taxon>
        <taxon>Clostridia</taxon>
        <taxon>Koleobacterales</taxon>
        <taxon>Koleobacteraceae</taxon>
        <taxon>Koleobacter</taxon>
    </lineage>
</organism>
<dbReference type="FunFam" id="3.30.1510.10:FF:000001">
    <property type="entry name" value="Formate--tetrahydrofolate ligase"/>
    <property type="match status" value="1"/>
</dbReference>
<gene>
    <name evidence="9" type="primary">fhs_1</name>
    <name evidence="8" type="synonym">fhs</name>
    <name evidence="9" type="ORF">H0A61_00451</name>
</gene>
<keyword evidence="5 8" id="KW-0067">ATP-binding</keyword>
<dbReference type="InterPro" id="IPR027417">
    <property type="entry name" value="P-loop_NTPase"/>
</dbReference>
<dbReference type="Gene3D" id="3.40.50.300">
    <property type="entry name" value="P-loop containing nucleotide triphosphate hydrolases"/>
    <property type="match status" value="1"/>
</dbReference>
<proteinExistence type="inferred from homology"/>
<evidence type="ECO:0000256" key="8">
    <source>
        <dbReference type="HAMAP-Rule" id="MF_01543"/>
    </source>
</evidence>
<dbReference type="Gene3D" id="3.30.1510.10">
    <property type="entry name" value="Domain 2, N(10)-formyltetrahydrofolate synthetase"/>
    <property type="match status" value="1"/>
</dbReference>
<evidence type="ECO:0000313" key="10">
    <source>
        <dbReference type="Proteomes" id="UP000662904"/>
    </source>
</evidence>
<reference evidence="9" key="1">
    <citation type="submission" date="2020-07" db="EMBL/GenBank/DDBJ databases">
        <title>Koleobacter methoxysyntrophicus gen. nov., sp. nov., a novel anaerobic bacterium isolated from deep subsurface oil field and proposal of Koleobacterales ord. nov. in the phylum Firmicutes.</title>
        <authorList>
            <person name="Sakamoto S."/>
            <person name="Tamaki H."/>
        </authorList>
    </citation>
    <scope>NUCLEOTIDE SEQUENCE</scope>
    <source>
        <strain evidence="9">NRmbB1</strain>
    </source>
</reference>
<keyword evidence="3 8" id="KW-0436">Ligase</keyword>
<dbReference type="EMBL" id="CP059066">
    <property type="protein sequence ID" value="QSQ08131.1"/>
    <property type="molecule type" value="Genomic_DNA"/>
</dbReference>